<feature type="compositionally biased region" description="Basic and acidic residues" evidence="1">
    <location>
        <begin position="408"/>
        <end position="419"/>
    </location>
</feature>
<reference evidence="4" key="2">
    <citation type="submission" date="2020-04" db="EMBL/GenBank/DDBJ databases">
        <authorList>
            <consortium name="NCBI Genome Project"/>
        </authorList>
    </citation>
    <scope>NUCLEOTIDE SEQUENCE</scope>
    <source>
        <strain evidence="4">CBS 304.34</strain>
    </source>
</reference>
<dbReference type="OrthoDB" id="3795193at2759"/>
<feature type="compositionally biased region" description="Acidic residues" evidence="1">
    <location>
        <begin position="420"/>
        <end position="430"/>
    </location>
</feature>
<dbReference type="AlphaFoldDB" id="A0A6A6Y1E5"/>
<name>A0A6A6Y1E5_9PEZI</name>
<gene>
    <name evidence="2 4" type="ORF">BDZ99DRAFT_528110</name>
</gene>
<evidence type="ECO:0000313" key="4">
    <source>
        <dbReference type="RefSeq" id="XP_033568601.1"/>
    </source>
</evidence>
<evidence type="ECO:0000313" key="3">
    <source>
        <dbReference type="Proteomes" id="UP000504636"/>
    </source>
</evidence>
<organism evidence="2">
    <name type="scientific">Mytilinidion resinicola</name>
    <dbReference type="NCBI Taxonomy" id="574789"/>
    <lineage>
        <taxon>Eukaryota</taxon>
        <taxon>Fungi</taxon>
        <taxon>Dikarya</taxon>
        <taxon>Ascomycota</taxon>
        <taxon>Pezizomycotina</taxon>
        <taxon>Dothideomycetes</taxon>
        <taxon>Pleosporomycetidae</taxon>
        <taxon>Mytilinidiales</taxon>
        <taxon>Mytilinidiaceae</taxon>
        <taxon>Mytilinidion</taxon>
    </lineage>
</organism>
<feature type="region of interest" description="Disordered" evidence="1">
    <location>
        <begin position="152"/>
        <end position="193"/>
    </location>
</feature>
<feature type="region of interest" description="Disordered" evidence="1">
    <location>
        <begin position="363"/>
        <end position="443"/>
    </location>
</feature>
<feature type="compositionally biased region" description="Polar residues" evidence="1">
    <location>
        <begin position="385"/>
        <end position="395"/>
    </location>
</feature>
<protein>
    <submittedName>
        <fullName evidence="2 4">Uncharacterized protein</fullName>
    </submittedName>
</protein>
<accession>A0A6A6Y1E5</accession>
<evidence type="ECO:0000313" key="2">
    <source>
        <dbReference type="EMBL" id="KAF2801637.1"/>
    </source>
</evidence>
<feature type="compositionally biased region" description="Basic residues" evidence="1">
    <location>
        <begin position="434"/>
        <end position="443"/>
    </location>
</feature>
<reference evidence="2 4" key="1">
    <citation type="journal article" date="2020" name="Stud. Mycol.">
        <title>101 Dothideomycetes genomes: a test case for predicting lifestyles and emergence of pathogens.</title>
        <authorList>
            <person name="Haridas S."/>
            <person name="Albert R."/>
            <person name="Binder M."/>
            <person name="Bloem J."/>
            <person name="Labutti K."/>
            <person name="Salamov A."/>
            <person name="Andreopoulos B."/>
            <person name="Baker S."/>
            <person name="Barry K."/>
            <person name="Bills G."/>
            <person name="Bluhm B."/>
            <person name="Cannon C."/>
            <person name="Castanera R."/>
            <person name="Culley D."/>
            <person name="Daum C."/>
            <person name="Ezra D."/>
            <person name="Gonzalez J."/>
            <person name="Henrissat B."/>
            <person name="Kuo A."/>
            <person name="Liang C."/>
            <person name="Lipzen A."/>
            <person name="Lutzoni F."/>
            <person name="Magnuson J."/>
            <person name="Mondo S."/>
            <person name="Nolan M."/>
            <person name="Ohm R."/>
            <person name="Pangilinan J."/>
            <person name="Park H.-J."/>
            <person name="Ramirez L."/>
            <person name="Alfaro M."/>
            <person name="Sun H."/>
            <person name="Tritt A."/>
            <person name="Yoshinaga Y."/>
            <person name="Zwiers L.-H."/>
            <person name="Turgeon B."/>
            <person name="Goodwin S."/>
            <person name="Spatafora J."/>
            <person name="Crous P."/>
            <person name="Grigoriev I."/>
        </authorList>
    </citation>
    <scope>NUCLEOTIDE SEQUENCE</scope>
    <source>
        <strain evidence="2 4">CBS 304.34</strain>
    </source>
</reference>
<dbReference type="RefSeq" id="XP_033568601.1">
    <property type="nucleotide sequence ID" value="XM_033726339.1"/>
</dbReference>
<reference evidence="4" key="3">
    <citation type="submission" date="2025-04" db="UniProtKB">
        <authorList>
            <consortium name="RefSeq"/>
        </authorList>
    </citation>
    <scope>IDENTIFICATION</scope>
    <source>
        <strain evidence="4">CBS 304.34</strain>
    </source>
</reference>
<dbReference type="Proteomes" id="UP000504636">
    <property type="component" value="Unplaced"/>
</dbReference>
<evidence type="ECO:0000256" key="1">
    <source>
        <dbReference type="SAM" id="MobiDB-lite"/>
    </source>
</evidence>
<keyword evidence="3" id="KW-1185">Reference proteome</keyword>
<proteinExistence type="predicted"/>
<dbReference type="GeneID" id="54467232"/>
<dbReference type="EMBL" id="MU003728">
    <property type="protein sequence ID" value="KAF2801637.1"/>
    <property type="molecule type" value="Genomic_DNA"/>
</dbReference>
<sequence>MPLQINTELLLHNLRKDRNRVSSHHNIFGASALAEIHPALNKSSRFASVHNVLQEPSMLSNQSNDLSTVFTQDSSIRISPNAAQAMGPNSTRDGYTHRISLEGFEAPRDVNSSSPYLDPRYSPEDYTSTWNALGGTQDEWNTPAIGERMDSFISRSSDNGSLSKASQSVESSPNTQNSTNDHQPGLNTVRAGIPNSLASPIQMSADEAKLRRSQSAYRVGQVDRYGNSLDQSLPQSDTERATDAMRIRDAMMSITQIIDGRKTGVNCWINHMYDDLDVEAWAWLVQETCEQIHTAGYCYPRYDCRLLEVKPNKVLSYSQRVTAVCDVLCRRKAYCTFVIQGDLQKIWGLIANPAEVDGRARVNLKSNGQKNEDQKAGRELRRGSQAESAPVTTPAIQRPRRATIQTKRKWDDSDSRVEDDISLEESDGEDRPDLHRKRLKRGN</sequence>
<feature type="compositionally biased region" description="Basic and acidic residues" evidence="1">
    <location>
        <begin position="370"/>
        <end position="384"/>
    </location>
</feature>
<feature type="compositionally biased region" description="Polar residues" evidence="1">
    <location>
        <begin position="153"/>
        <end position="186"/>
    </location>
</feature>